<reference evidence="3 4" key="1">
    <citation type="submission" date="2016-10" db="EMBL/GenBank/DDBJ databases">
        <title>Description of Gloeomargarita lithophora gen. nov., sp. nov., a thylakoid-bearing basal-branching cyanobacterium with intracellular carbonates, and proposal for Gloeomargaritales ord. nov.</title>
        <authorList>
            <person name="Moreira D."/>
            <person name="Tavera R."/>
            <person name="Benzerara K."/>
            <person name="Skouri-Panet F."/>
            <person name="Couradeau E."/>
            <person name="Gerard E."/>
            <person name="Loussert C."/>
            <person name="Novelo E."/>
            <person name="Zivanovic Y."/>
            <person name="Lopez-Garcia P."/>
        </authorList>
    </citation>
    <scope>NUCLEOTIDE SEQUENCE [LARGE SCALE GENOMIC DNA]</scope>
    <source>
        <strain evidence="3 4">D10</strain>
    </source>
</reference>
<dbReference type="GO" id="GO:0032259">
    <property type="term" value="P:methylation"/>
    <property type="evidence" value="ECO:0007669"/>
    <property type="project" value="UniProtKB-KW"/>
</dbReference>
<evidence type="ECO:0000313" key="3">
    <source>
        <dbReference type="EMBL" id="APB33801.1"/>
    </source>
</evidence>
<dbReference type="Gene3D" id="3.40.50.150">
    <property type="entry name" value="Vaccinia Virus protein VP39"/>
    <property type="match status" value="1"/>
</dbReference>
<keyword evidence="1" id="KW-1133">Transmembrane helix</keyword>
<keyword evidence="3" id="KW-0808">Transferase</keyword>
<dbReference type="InterPro" id="IPR041698">
    <property type="entry name" value="Methyltransf_25"/>
</dbReference>
<organism evidence="3 4">
    <name type="scientific">Gloeomargarita lithophora Alchichica-D10</name>
    <dbReference type="NCBI Taxonomy" id="1188229"/>
    <lineage>
        <taxon>Bacteria</taxon>
        <taxon>Bacillati</taxon>
        <taxon>Cyanobacteriota</taxon>
        <taxon>Cyanophyceae</taxon>
        <taxon>Gloeomargaritales</taxon>
        <taxon>Gloeomargaritaceae</taxon>
        <taxon>Gloeomargarita</taxon>
    </lineage>
</organism>
<evidence type="ECO:0000256" key="1">
    <source>
        <dbReference type="SAM" id="Phobius"/>
    </source>
</evidence>
<dbReference type="Pfam" id="PF13649">
    <property type="entry name" value="Methyltransf_25"/>
    <property type="match status" value="1"/>
</dbReference>
<evidence type="ECO:0000259" key="2">
    <source>
        <dbReference type="Pfam" id="PF13649"/>
    </source>
</evidence>
<dbReference type="OrthoDB" id="9784101at2"/>
<gene>
    <name evidence="3" type="ORF">GlitD10_1479</name>
</gene>
<dbReference type="AlphaFoldDB" id="A0A1J0AD04"/>
<accession>A0A1J0AD04</accession>
<dbReference type="CDD" id="cd02440">
    <property type="entry name" value="AdoMet_MTases"/>
    <property type="match status" value="1"/>
</dbReference>
<dbReference type="STRING" id="1188229.GlitD10_1479"/>
<feature type="transmembrane region" description="Helical" evidence="1">
    <location>
        <begin position="7"/>
        <end position="27"/>
    </location>
</feature>
<feature type="domain" description="Methyltransferase" evidence="2">
    <location>
        <begin position="199"/>
        <end position="302"/>
    </location>
</feature>
<sequence>MKLSRSIRWIILSLITGFILLITYQFALPRLFIPRVAVTSQMSLIHVGSNDSFAITPDGIQAGRYMLEMLANNNRSAAQKAVAIYDQIIPRENYGGEYSALRWFAQLFLMSNQEKQKALQDPFVASFYDFFADNNFANLKEYVKRKYLLQQDEDQLTEAGRNRAIFLEDFILFNNPTREAWEQTSKVLAAIPVSPGQTIADIGSGPGYYSTRFSQKVGVKGQVYSIDTVQQHLDYINRYIQRQDITNITTINSYPGTTIGLEGKQVDVAFMCSLYHNIYGMSTAPDRDSFVQSIKAALKPGGTLVLVDNGLVEPGQLPYHGPYVAKELIVHQFRFYGFKLKQEYAFIPQRYVLIFEKV</sequence>
<keyword evidence="3" id="KW-0489">Methyltransferase</keyword>
<dbReference type="GO" id="GO:0008168">
    <property type="term" value="F:methyltransferase activity"/>
    <property type="evidence" value="ECO:0007669"/>
    <property type="project" value="UniProtKB-KW"/>
</dbReference>
<dbReference type="EMBL" id="CP017675">
    <property type="protein sequence ID" value="APB33801.1"/>
    <property type="molecule type" value="Genomic_DNA"/>
</dbReference>
<dbReference type="KEGG" id="glt:GlitD10_1479"/>
<dbReference type="InterPro" id="IPR029063">
    <property type="entry name" value="SAM-dependent_MTases_sf"/>
</dbReference>
<evidence type="ECO:0000313" key="4">
    <source>
        <dbReference type="Proteomes" id="UP000180235"/>
    </source>
</evidence>
<name>A0A1J0AD04_9CYAN</name>
<dbReference type="SUPFAM" id="SSF53335">
    <property type="entry name" value="S-adenosyl-L-methionine-dependent methyltransferases"/>
    <property type="match status" value="1"/>
</dbReference>
<proteinExistence type="predicted"/>
<keyword evidence="4" id="KW-1185">Reference proteome</keyword>
<keyword evidence="1" id="KW-0812">Transmembrane</keyword>
<dbReference type="Proteomes" id="UP000180235">
    <property type="component" value="Chromosome"/>
</dbReference>
<keyword evidence="1" id="KW-0472">Membrane</keyword>
<protein>
    <submittedName>
        <fullName evidence="3">Type 11 methyltransferase</fullName>
    </submittedName>
</protein>